<dbReference type="InterPro" id="IPR002068">
    <property type="entry name" value="A-crystallin/Hsp20_dom"/>
</dbReference>
<evidence type="ECO:0000259" key="4">
    <source>
        <dbReference type="PROSITE" id="PS01031"/>
    </source>
</evidence>
<evidence type="ECO:0000256" key="3">
    <source>
        <dbReference type="RuleBase" id="RU003616"/>
    </source>
</evidence>
<dbReference type="PANTHER" id="PTHR46733">
    <property type="entry name" value="26.5 KDA HEAT SHOCK PROTEIN, MITOCHONDRIAL"/>
    <property type="match status" value="1"/>
</dbReference>
<dbReference type="InterPro" id="IPR044587">
    <property type="entry name" value="HSP21-like"/>
</dbReference>
<dbReference type="CDD" id="cd06464">
    <property type="entry name" value="ACD_sHsps-like"/>
    <property type="match status" value="1"/>
</dbReference>
<comment type="similarity">
    <text evidence="2 3">Belongs to the small heat shock protein (HSP20) family.</text>
</comment>
<keyword evidence="1" id="KW-0346">Stress response</keyword>
<evidence type="ECO:0000256" key="2">
    <source>
        <dbReference type="PROSITE-ProRule" id="PRU00285"/>
    </source>
</evidence>
<evidence type="ECO:0000313" key="5">
    <source>
        <dbReference type="EMBL" id="MSU88761.1"/>
    </source>
</evidence>
<accession>A0A6L5YWR5</accession>
<reference evidence="5 6" key="1">
    <citation type="submission" date="2019-10" db="EMBL/GenBank/DDBJ databases">
        <title>Cognatihalovulum marinum gen. nov. sp. nov., a new member of the family Rhodobacteraceae isolated from deep seawater of the Northwest Indian Ocean.</title>
        <authorList>
            <person name="Ruan C."/>
            <person name="Wang J."/>
            <person name="Zheng X."/>
            <person name="Song L."/>
            <person name="Zhu Y."/>
            <person name="Huang Y."/>
            <person name="Lu Z."/>
            <person name="Du W."/>
            <person name="Huang L."/>
            <person name="Dai X."/>
        </authorList>
    </citation>
    <scope>NUCLEOTIDE SEQUENCE [LARGE SCALE GENOMIC DNA]</scope>
    <source>
        <strain evidence="5 6">2CG4</strain>
    </source>
</reference>
<organism evidence="5 6">
    <name type="scientific">Halovulum marinum</name>
    <dbReference type="NCBI Taxonomy" id="2662447"/>
    <lineage>
        <taxon>Bacteria</taxon>
        <taxon>Pseudomonadati</taxon>
        <taxon>Pseudomonadota</taxon>
        <taxon>Alphaproteobacteria</taxon>
        <taxon>Rhodobacterales</taxon>
        <taxon>Paracoccaceae</taxon>
        <taxon>Halovulum</taxon>
    </lineage>
</organism>
<comment type="caution">
    <text evidence="5">The sequence shown here is derived from an EMBL/GenBank/DDBJ whole genome shotgun (WGS) entry which is preliminary data.</text>
</comment>
<dbReference type="InterPro" id="IPR008978">
    <property type="entry name" value="HSP20-like_chaperone"/>
</dbReference>
<proteinExistence type="inferred from homology"/>
<name>A0A6L5YWR5_9RHOB</name>
<dbReference type="AlphaFoldDB" id="A0A6L5YWR5"/>
<dbReference type="Pfam" id="PF00011">
    <property type="entry name" value="HSP20"/>
    <property type="match status" value="1"/>
</dbReference>
<dbReference type="Proteomes" id="UP000474957">
    <property type="component" value="Unassembled WGS sequence"/>
</dbReference>
<dbReference type="RefSeq" id="WP_154445108.1">
    <property type="nucleotide sequence ID" value="NZ_WIND01000002.1"/>
</dbReference>
<dbReference type="Gene3D" id="2.60.40.790">
    <property type="match status" value="1"/>
</dbReference>
<dbReference type="EMBL" id="WIND01000002">
    <property type="protein sequence ID" value="MSU88761.1"/>
    <property type="molecule type" value="Genomic_DNA"/>
</dbReference>
<evidence type="ECO:0000256" key="1">
    <source>
        <dbReference type="ARBA" id="ARBA00023016"/>
    </source>
</evidence>
<gene>
    <name evidence="5" type="ORF">GE300_03885</name>
</gene>
<sequence length="129" mass="13949">MTNEVTTTPTTEPAGTTRDIPVFRPVADIAETGQGISLMLEMPGVAPDSVDISLENRVLTIRGQARTTRPENLQLSYAEYGEGDYERAFALSEDFDPDKIAAEMRAGVLTLTLPRAEAAKPRKIAVKAA</sequence>
<evidence type="ECO:0000313" key="6">
    <source>
        <dbReference type="Proteomes" id="UP000474957"/>
    </source>
</evidence>
<feature type="domain" description="SHSP" evidence="4">
    <location>
        <begin position="17"/>
        <end position="129"/>
    </location>
</feature>
<dbReference type="GO" id="GO:0009408">
    <property type="term" value="P:response to heat"/>
    <property type="evidence" value="ECO:0007669"/>
    <property type="project" value="InterPro"/>
</dbReference>
<dbReference type="PANTHER" id="PTHR46733:SF4">
    <property type="entry name" value="HEAT SHOCK PROTEIN 21, CHLOROPLASTIC"/>
    <property type="match status" value="1"/>
</dbReference>
<protein>
    <submittedName>
        <fullName evidence="5">Hsp20 family protein</fullName>
    </submittedName>
</protein>
<dbReference type="SUPFAM" id="SSF49764">
    <property type="entry name" value="HSP20-like chaperones"/>
    <property type="match status" value="1"/>
</dbReference>
<keyword evidence="6" id="KW-1185">Reference proteome</keyword>
<dbReference type="PROSITE" id="PS01031">
    <property type="entry name" value="SHSP"/>
    <property type="match status" value="1"/>
</dbReference>